<keyword evidence="2" id="KW-1185">Reference proteome</keyword>
<dbReference type="PANTHER" id="PTHR47215:SF1">
    <property type="entry name" value="F9L1.8 PROTEIN"/>
    <property type="match status" value="1"/>
</dbReference>
<dbReference type="Gene3D" id="3.40.50.80">
    <property type="entry name" value="Nucleotide-binding domain of ferredoxin-NADP reductase (FNR) module"/>
    <property type="match status" value="1"/>
</dbReference>
<dbReference type="AlphaFoldDB" id="A0ABC9DAQ4"/>
<dbReference type="InterPro" id="IPR039261">
    <property type="entry name" value="FNR_nucleotide-bd"/>
</dbReference>
<evidence type="ECO:0008006" key="3">
    <source>
        <dbReference type="Google" id="ProtNLM"/>
    </source>
</evidence>
<accession>A0ABC9DAQ4</accession>
<dbReference type="PANTHER" id="PTHR47215">
    <property type="match status" value="1"/>
</dbReference>
<dbReference type="Proteomes" id="UP001497457">
    <property type="component" value="Chromosome 32b"/>
</dbReference>
<sequence>MAFAAAVVSALPMPLRMRLNPFPAVSAFPRSSSRLHYPSSVVSSRRCAWTPSFVIARRRPAIYAVLSRDDTASVPISAIGPANDDKSIFKVTLDLSDAPEYVASYTTPGQSVVTSVPSSGLRAAYMEIASAPHSGPRFDLLVRSVPGSTAEQLCKLAVGDLVELGAITGEGIPVQVIKDAETVLYFAVADGLSPIRALIKSGLTNNSILYYGARNQESVPLQEELNEWQKTGVNVIKVLPEPVQYSFMRDQDKVIKNPDSTVAVLVGPIEMQQEVKRALTNHGVPRENILTIAQWYPNY</sequence>
<protein>
    <recommendedName>
        <fullName evidence="3">FAD-binding FR-type domain-containing protein</fullName>
    </recommendedName>
</protein>
<dbReference type="CDD" id="cd00322">
    <property type="entry name" value="FNR_like"/>
    <property type="match status" value="1"/>
</dbReference>
<evidence type="ECO:0000313" key="1">
    <source>
        <dbReference type="EMBL" id="CAL5034556.1"/>
    </source>
</evidence>
<dbReference type="InterPro" id="IPR017938">
    <property type="entry name" value="Riboflavin_synthase-like_b-brl"/>
</dbReference>
<organism evidence="1 2">
    <name type="scientific">Urochloa decumbens</name>
    <dbReference type="NCBI Taxonomy" id="240449"/>
    <lineage>
        <taxon>Eukaryota</taxon>
        <taxon>Viridiplantae</taxon>
        <taxon>Streptophyta</taxon>
        <taxon>Embryophyta</taxon>
        <taxon>Tracheophyta</taxon>
        <taxon>Spermatophyta</taxon>
        <taxon>Magnoliopsida</taxon>
        <taxon>Liliopsida</taxon>
        <taxon>Poales</taxon>
        <taxon>Poaceae</taxon>
        <taxon>PACMAD clade</taxon>
        <taxon>Panicoideae</taxon>
        <taxon>Panicodae</taxon>
        <taxon>Paniceae</taxon>
        <taxon>Melinidinae</taxon>
        <taxon>Urochloa</taxon>
    </lineage>
</organism>
<dbReference type="EMBL" id="OZ075142">
    <property type="protein sequence ID" value="CAL5034556.1"/>
    <property type="molecule type" value="Genomic_DNA"/>
</dbReference>
<gene>
    <name evidence="1" type="ORF">URODEC1_LOCUS83148</name>
</gene>
<name>A0ABC9DAQ4_9POAL</name>
<reference evidence="1" key="1">
    <citation type="submission" date="2024-10" db="EMBL/GenBank/DDBJ databases">
        <authorList>
            <person name="Ryan C."/>
        </authorList>
    </citation>
    <scope>NUCLEOTIDE SEQUENCE [LARGE SCALE GENOMIC DNA]</scope>
</reference>
<dbReference type="SUPFAM" id="SSF52343">
    <property type="entry name" value="Ferredoxin reductase-like, C-terminal NADP-linked domain"/>
    <property type="match status" value="1"/>
</dbReference>
<proteinExistence type="predicted"/>
<dbReference type="SUPFAM" id="SSF63380">
    <property type="entry name" value="Riboflavin synthase domain-like"/>
    <property type="match status" value="1"/>
</dbReference>
<evidence type="ECO:0000313" key="2">
    <source>
        <dbReference type="Proteomes" id="UP001497457"/>
    </source>
</evidence>